<dbReference type="EMBL" id="JACHNU010000001">
    <property type="protein sequence ID" value="MBB4661500.1"/>
    <property type="molecule type" value="Genomic_DNA"/>
</dbReference>
<feature type="region of interest" description="Disordered" evidence="1">
    <location>
        <begin position="439"/>
        <end position="466"/>
    </location>
</feature>
<accession>A0A840IC35</accession>
<reference evidence="2 3" key="1">
    <citation type="submission" date="2020-08" db="EMBL/GenBank/DDBJ databases">
        <title>Genomic Encyclopedia of Archaeal and Bacterial Type Strains, Phase II (KMG-II): from individual species to whole genera.</title>
        <authorList>
            <person name="Goeker M."/>
        </authorList>
    </citation>
    <scope>NUCLEOTIDE SEQUENCE [LARGE SCALE GENOMIC DNA]</scope>
    <source>
        <strain evidence="2 3">DSM 23288</strain>
    </source>
</reference>
<organism evidence="2 3">
    <name type="scientific">Conexibacter arvalis</name>
    <dbReference type="NCBI Taxonomy" id="912552"/>
    <lineage>
        <taxon>Bacteria</taxon>
        <taxon>Bacillati</taxon>
        <taxon>Actinomycetota</taxon>
        <taxon>Thermoleophilia</taxon>
        <taxon>Solirubrobacterales</taxon>
        <taxon>Conexibacteraceae</taxon>
        <taxon>Conexibacter</taxon>
    </lineage>
</organism>
<keyword evidence="3" id="KW-1185">Reference proteome</keyword>
<evidence type="ECO:0000256" key="1">
    <source>
        <dbReference type="SAM" id="MobiDB-lite"/>
    </source>
</evidence>
<gene>
    <name evidence="2" type="ORF">BDZ31_001073</name>
</gene>
<dbReference type="RefSeq" id="WP_183339714.1">
    <property type="nucleotide sequence ID" value="NZ_JACHNU010000001.1"/>
</dbReference>
<dbReference type="AlphaFoldDB" id="A0A840IC35"/>
<evidence type="ECO:0000313" key="2">
    <source>
        <dbReference type="EMBL" id="MBB4661500.1"/>
    </source>
</evidence>
<comment type="caution">
    <text evidence="2">The sequence shown here is derived from an EMBL/GenBank/DDBJ whole genome shotgun (WGS) entry which is preliminary data.</text>
</comment>
<sequence>MDILLKDPGQPAVNVSAAVQGADTNALYMGRSADLGHLLFGISPPVRAGTVPDPIQLYDHTGGVTKPVGILPGETTPAPGGSVLGSYDYQHDQGSVRNAVSADGSKIFFESPAPPRDAYVHYPYWPTGLYVRENGTTSTLIDPWATFWGAAVDGSTVVYTTSDRGTGDRGLSTFDVATKTAKEIVPTSAQVQGVGGISDDASRIYFVALARLADGATAGESNVYLYDGSSRLRFVATVNTSTNASGNPGEAAGWGSEGIFEVGPISDISADGRTFLFASRRQLTGYDNRDRFALYVFDADRPTAPLVCVSCRPDGLPPVANAIMRDNPHSNAQGPTAPMTNVTDDGRRIFFQTQDPLDPRDVNERADVYVWQDGKAHLISSGTGEESHFLHATPSGDDVFFITANVLVPQNVTGGLRVIYNARVNGGFAPPVRLTPCEQDGTCQGPPTAPPTHDEPGSIGFTGPGNVVEQLPPGAKKPPTFRVGAISRKARAQLARTGRVTIAVRVGAAGKVSAAMRAKIGKRTRTVAQASRTAGKAGTVRLTLRLSKAARNELSQGRRLRVRTVVRYSKVRGAKQATFTLVGAKQKRGR</sequence>
<evidence type="ECO:0000313" key="3">
    <source>
        <dbReference type="Proteomes" id="UP000585272"/>
    </source>
</evidence>
<protein>
    <submittedName>
        <fullName evidence="2">Uncharacterized protein</fullName>
    </submittedName>
</protein>
<proteinExistence type="predicted"/>
<dbReference type="Proteomes" id="UP000585272">
    <property type="component" value="Unassembled WGS sequence"/>
</dbReference>
<name>A0A840IC35_9ACTN</name>
<dbReference type="SUPFAM" id="SSF82171">
    <property type="entry name" value="DPP6 N-terminal domain-like"/>
    <property type="match status" value="1"/>
</dbReference>